<dbReference type="FunFam" id="1.10.8.10:FF:000001">
    <property type="entry name" value="Elongation factor Ts"/>
    <property type="match status" value="1"/>
</dbReference>
<dbReference type="RefSeq" id="WP_109822314.1">
    <property type="nucleotide sequence ID" value="NZ_QGKL01000014.1"/>
</dbReference>
<dbReference type="Gene3D" id="3.30.479.20">
    <property type="entry name" value="Elongation factor Ts, dimerisation domain"/>
    <property type="match status" value="2"/>
</dbReference>
<keyword evidence="3 6" id="KW-0963">Cytoplasm</keyword>
<evidence type="ECO:0000256" key="1">
    <source>
        <dbReference type="ARBA" id="ARBA00005532"/>
    </source>
</evidence>
<feature type="domain" description="Translation elongation factor EFTs/EF1B dimerisation" evidence="9">
    <location>
        <begin position="72"/>
        <end position="274"/>
    </location>
</feature>
<dbReference type="PROSITE" id="PS01127">
    <property type="entry name" value="EF_TS_2"/>
    <property type="match status" value="1"/>
</dbReference>
<accession>A0A317CP35</accession>
<dbReference type="GO" id="GO:0005737">
    <property type="term" value="C:cytoplasm"/>
    <property type="evidence" value="ECO:0007669"/>
    <property type="project" value="UniProtKB-SubCell"/>
</dbReference>
<dbReference type="OrthoDB" id="9808348at2"/>
<gene>
    <name evidence="6" type="primary">tsf</name>
    <name evidence="10" type="ORF">DKT75_04885</name>
</gene>
<proteinExistence type="inferred from homology"/>
<dbReference type="InterPro" id="IPR001816">
    <property type="entry name" value="Transl_elong_EFTs/EF1B"/>
</dbReference>
<protein>
    <recommendedName>
        <fullName evidence="2 6">Elongation factor Ts</fullName>
        <shortName evidence="6">EF-Ts</shortName>
    </recommendedName>
</protein>
<evidence type="ECO:0000313" key="11">
    <source>
        <dbReference type="Proteomes" id="UP000245506"/>
    </source>
</evidence>
<dbReference type="InterPro" id="IPR036402">
    <property type="entry name" value="EF-Ts_dimer_sf"/>
</dbReference>
<organism evidence="10 11">
    <name type="scientific">Leucothrix arctica</name>
    <dbReference type="NCBI Taxonomy" id="1481894"/>
    <lineage>
        <taxon>Bacteria</taxon>
        <taxon>Pseudomonadati</taxon>
        <taxon>Pseudomonadota</taxon>
        <taxon>Gammaproteobacteria</taxon>
        <taxon>Thiotrichales</taxon>
        <taxon>Thiotrichaceae</taxon>
        <taxon>Leucothrix</taxon>
    </lineage>
</organism>
<dbReference type="NCBIfam" id="TIGR00116">
    <property type="entry name" value="tsf"/>
    <property type="match status" value="1"/>
</dbReference>
<dbReference type="EMBL" id="QGKL01000014">
    <property type="protein sequence ID" value="PWQ98100.1"/>
    <property type="molecule type" value="Genomic_DNA"/>
</dbReference>
<evidence type="ECO:0000256" key="8">
    <source>
        <dbReference type="RuleBase" id="RU000643"/>
    </source>
</evidence>
<dbReference type="SUPFAM" id="SSF46934">
    <property type="entry name" value="UBA-like"/>
    <property type="match status" value="1"/>
</dbReference>
<dbReference type="PANTHER" id="PTHR11741:SF0">
    <property type="entry name" value="ELONGATION FACTOR TS, MITOCHONDRIAL"/>
    <property type="match status" value="1"/>
</dbReference>
<keyword evidence="4 6" id="KW-0251">Elongation factor</keyword>
<dbReference type="PANTHER" id="PTHR11741">
    <property type="entry name" value="ELONGATION FACTOR TS"/>
    <property type="match status" value="1"/>
</dbReference>
<dbReference type="Proteomes" id="UP000245506">
    <property type="component" value="Unassembled WGS sequence"/>
</dbReference>
<dbReference type="InterPro" id="IPR009060">
    <property type="entry name" value="UBA-like_sf"/>
</dbReference>
<dbReference type="HAMAP" id="MF_00050">
    <property type="entry name" value="EF_Ts"/>
    <property type="match status" value="1"/>
</dbReference>
<dbReference type="Pfam" id="PF00889">
    <property type="entry name" value="EF_TS"/>
    <property type="match status" value="1"/>
</dbReference>
<keyword evidence="5 6" id="KW-0648">Protein biosynthesis</keyword>
<evidence type="ECO:0000256" key="7">
    <source>
        <dbReference type="RuleBase" id="RU000642"/>
    </source>
</evidence>
<sequence>MAISAAQVKELRQRTGAGMMDCKKMLTETDGDMEAAIDLMRKSGAAKADKKAGRIAAEGRVVIVLSDDKKEGAIVEVNSETDFVAKDSNFIEFAEEVAATTLADKPADVAALSELPLASGETITEVRTTLVGKIGENIKVRRFELLAADADSEISFYQHGEKIGVAVVLKNGNDALGKDIAMHIAASRPVCVSEAEVPAEVLEREKAILIAQAQESGKPMEIIEKMIQGRLRKYLAEITLLGQAFVKDADQTVEQLLKASGAEVTSFVRFEVGEGIEKVEEDFAAEVMAQVNQAG</sequence>
<evidence type="ECO:0000256" key="3">
    <source>
        <dbReference type="ARBA" id="ARBA00022490"/>
    </source>
</evidence>
<evidence type="ECO:0000313" key="10">
    <source>
        <dbReference type="EMBL" id="PWQ98100.1"/>
    </source>
</evidence>
<comment type="caution">
    <text evidence="10">The sequence shown here is derived from an EMBL/GenBank/DDBJ whole genome shotgun (WGS) entry which is preliminary data.</text>
</comment>
<name>A0A317CP35_9GAMM</name>
<dbReference type="GO" id="GO:0003746">
    <property type="term" value="F:translation elongation factor activity"/>
    <property type="evidence" value="ECO:0007669"/>
    <property type="project" value="UniProtKB-UniRule"/>
</dbReference>
<reference evidence="10 11" key="1">
    <citation type="submission" date="2018-05" db="EMBL/GenBank/DDBJ databases">
        <title>Leucothrix arctica sp. nov., isolated from Arctic seawater.</title>
        <authorList>
            <person name="Choi A."/>
            <person name="Baek K."/>
        </authorList>
    </citation>
    <scope>NUCLEOTIDE SEQUENCE [LARGE SCALE GENOMIC DNA]</scope>
    <source>
        <strain evidence="10 11">IMCC9719</strain>
    </source>
</reference>
<dbReference type="FunFam" id="1.10.286.20:FF:000001">
    <property type="entry name" value="Elongation factor Ts"/>
    <property type="match status" value="1"/>
</dbReference>
<dbReference type="InterPro" id="IPR014039">
    <property type="entry name" value="Transl_elong_EFTs/EF1B_dimer"/>
</dbReference>
<dbReference type="Gene3D" id="1.10.286.20">
    <property type="match status" value="1"/>
</dbReference>
<evidence type="ECO:0000259" key="9">
    <source>
        <dbReference type="Pfam" id="PF00889"/>
    </source>
</evidence>
<comment type="function">
    <text evidence="6 7">Associates with the EF-Tu.GDP complex and induces the exchange of GDP to GTP. It remains bound to the aminoacyl-tRNA.EF-Tu.GTP complex up to the GTP hydrolysis stage on the ribosome.</text>
</comment>
<dbReference type="CDD" id="cd14275">
    <property type="entry name" value="UBA_EF-Ts"/>
    <property type="match status" value="1"/>
</dbReference>
<dbReference type="Gene3D" id="1.10.8.10">
    <property type="entry name" value="DNA helicase RuvA subunit, C-terminal domain"/>
    <property type="match status" value="1"/>
</dbReference>
<evidence type="ECO:0000256" key="5">
    <source>
        <dbReference type="ARBA" id="ARBA00022917"/>
    </source>
</evidence>
<comment type="similarity">
    <text evidence="1 6 7">Belongs to the EF-Ts family.</text>
</comment>
<keyword evidence="11" id="KW-1185">Reference proteome</keyword>
<dbReference type="AlphaFoldDB" id="A0A317CP35"/>
<comment type="subcellular location">
    <subcellularLocation>
        <location evidence="6 8">Cytoplasm</location>
    </subcellularLocation>
</comment>
<evidence type="ECO:0000256" key="4">
    <source>
        <dbReference type="ARBA" id="ARBA00022768"/>
    </source>
</evidence>
<evidence type="ECO:0000256" key="2">
    <source>
        <dbReference type="ARBA" id="ARBA00016956"/>
    </source>
</evidence>
<feature type="region of interest" description="Involved in Mg(2+) ion dislocation from EF-Tu" evidence="6">
    <location>
        <begin position="81"/>
        <end position="84"/>
    </location>
</feature>
<dbReference type="InterPro" id="IPR018101">
    <property type="entry name" value="Transl_elong_Ts_CS"/>
</dbReference>
<dbReference type="SUPFAM" id="SSF54713">
    <property type="entry name" value="Elongation factor Ts (EF-Ts), dimerisation domain"/>
    <property type="match status" value="2"/>
</dbReference>
<evidence type="ECO:0000256" key="6">
    <source>
        <dbReference type="HAMAP-Rule" id="MF_00050"/>
    </source>
</evidence>